<evidence type="ECO:0008006" key="4">
    <source>
        <dbReference type="Google" id="ProtNLM"/>
    </source>
</evidence>
<dbReference type="SUPFAM" id="SSF63829">
    <property type="entry name" value="Calcium-dependent phosphotriesterase"/>
    <property type="match status" value="1"/>
</dbReference>
<evidence type="ECO:0000313" key="3">
    <source>
        <dbReference type="Proteomes" id="UP000432464"/>
    </source>
</evidence>
<dbReference type="Gene3D" id="2.120.10.30">
    <property type="entry name" value="TolB, C-terminal domain"/>
    <property type="match status" value="1"/>
</dbReference>
<keyword evidence="1" id="KW-0732">Signal</keyword>
<dbReference type="EMBL" id="WMBB01000014">
    <property type="protein sequence ID" value="MTE16282.1"/>
    <property type="molecule type" value="Genomic_DNA"/>
</dbReference>
<keyword evidence="3" id="KW-1185">Reference proteome</keyword>
<gene>
    <name evidence="2" type="ORF">GLP40_26385</name>
</gene>
<name>A0A6I3L1S8_9NOCA</name>
<dbReference type="AlphaFoldDB" id="A0A6I3L1S8"/>
<evidence type="ECO:0000313" key="2">
    <source>
        <dbReference type="EMBL" id="MTE16282.1"/>
    </source>
</evidence>
<evidence type="ECO:0000256" key="1">
    <source>
        <dbReference type="SAM" id="SignalP"/>
    </source>
</evidence>
<accession>A0A6I3L1S8</accession>
<proteinExistence type="predicted"/>
<feature type="chain" id="PRO_5026321958" description="SMP-30/Gluconolactonase/LRE-like region domain-containing protein" evidence="1">
    <location>
        <begin position="25"/>
        <end position="308"/>
    </location>
</feature>
<dbReference type="InterPro" id="IPR011042">
    <property type="entry name" value="6-blade_b-propeller_TolB-like"/>
</dbReference>
<reference evidence="2 3" key="1">
    <citation type="submission" date="2019-11" db="EMBL/GenBank/DDBJ databases">
        <title>Nocardia sp. nov. CT2-14 isolated from soil.</title>
        <authorList>
            <person name="Kanchanasin P."/>
            <person name="Tanasupawat S."/>
            <person name="Yuki M."/>
            <person name="Kudo T."/>
        </authorList>
    </citation>
    <scope>NUCLEOTIDE SEQUENCE [LARGE SCALE GENOMIC DNA]</scope>
    <source>
        <strain evidence="2 3">CT2-14</strain>
    </source>
</reference>
<dbReference type="RefSeq" id="WP_154790728.1">
    <property type="nucleotide sequence ID" value="NZ_WMBB01000014.1"/>
</dbReference>
<organism evidence="2 3">
    <name type="scientific">Nocardia aurantiaca</name>
    <dbReference type="NCBI Taxonomy" id="2675850"/>
    <lineage>
        <taxon>Bacteria</taxon>
        <taxon>Bacillati</taxon>
        <taxon>Actinomycetota</taxon>
        <taxon>Actinomycetes</taxon>
        <taxon>Mycobacteriales</taxon>
        <taxon>Nocardiaceae</taxon>
        <taxon>Nocardia</taxon>
    </lineage>
</organism>
<sequence length="308" mass="31801">MGRVGRGFGAVGFVGALLAGTVSAAVAQTDPVSGCDGWQMDTVAKNLGDLENLETDGHGGFYVSPLNGHKIYDIDAAGEVTVIPDDAAASAMGLQRDGTTLYIIGNLADGTGVQALDTETGAITKVSGLFGNGLLRLPNGDLLTTWLGYESLPPAGVSIYHHDTGAVQGNWSPVPRAEGLTLSADGSTIYTDDIITGLIYRIPVADPVHWTTVGRLDGLFPGDDDLTISQAGTLYVAAHIKGSIDRVDPATGATCSIATGFSPGWTGPSSVRIGPDGDNWALYVTAFDGTFRRLRPPPGVDLTPTTAS</sequence>
<protein>
    <recommendedName>
        <fullName evidence="4">SMP-30/Gluconolactonase/LRE-like region domain-containing protein</fullName>
    </recommendedName>
</protein>
<dbReference type="Proteomes" id="UP000432464">
    <property type="component" value="Unassembled WGS sequence"/>
</dbReference>
<comment type="caution">
    <text evidence="2">The sequence shown here is derived from an EMBL/GenBank/DDBJ whole genome shotgun (WGS) entry which is preliminary data.</text>
</comment>
<feature type="signal peptide" evidence="1">
    <location>
        <begin position="1"/>
        <end position="24"/>
    </location>
</feature>